<evidence type="ECO:0000256" key="2">
    <source>
        <dbReference type="ARBA" id="ARBA00009193"/>
    </source>
</evidence>
<dbReference type="InterPro" id="IPR039914">
    <property type="entry name" value="SRP9-like"/>
</dbReference>
<sequence length="147" mass="17394">MHWCDPSSPAMTNPPLCDKNTRKRFRCQLRRLDLLICTLRTDEKLVETRAGRSSEQLQSTDIDISQIFNMTFIPNWEEFEKSAEMLYLRDPINTRYSLKYSHSKGIFVVKITDNKKCLQYKTEVQQDVRKIDKFISDLIRHMASNDN</sequence>
<dbReference type="Proteomes" id="UP000838756">
    <property type="component" value="Unassembled WGS sequence"/>
</dbReference>
<keyword evidence="7" id="KW-0687">Ribonucleoprotein</keyword>
<accession>A0A8S4RPJ5</accession>
<dbReference type="GO" id="GO:0008312">
    <property type="term" value="F:7S RNA binding"/>
    <property type="evidence" value="ECO:0007669"/>
    <property type="project" value="InterPro"/>
</dbReference>
<proteinExistence type="inferred from homology"/>
<evidence type="ECO:0000256" key="3">
    <source>
        <dbReference type="ARBA" id="ARBA00020414"/>
    </source>
</evidence>
<comment type="function">
    <text evidence="8">Component of the signal recognition particle (SRP) complex, a ribonucleoprotein complex that mediates the cotranslational targeting of secretory and membrane proteins to the endoplasmic reticulum (ER). SRP9 together with SRP14 and the Alu portion of the SRP RNA, constitutes the elongation arrest domain of SRP. The complex of SRP9 and SRP14 is required for SRP RNA binding.</text>
</comment>
<keyword evidence="4" id="KW-0963">Cytoplasm</keyword>
<dbReference type="Gene3D" id="3.30.720.10">
    <property type="entry name" value="Signal recognition particle alu RNA binding heterodimer, srp9/1"/>
    <property type="match status" value="1"/>
</dbReference>
<dbReference type="SUPFAM" id="SSF54762">
    <property type="entry name" value="Signal recognition particle alu RNA binding heterodimer, SRP9/14"/>
    <property type="match status" value="1"/>
</dbReference>
<evidence type="ECO:0000313" key="11">
    <source>
        <dbReference type="Proteomes" id="UP000838756"/>
    </source>
</evidence>
<dbReference type="GO" id="GO:0005786">
    <property type="term" value="C:signal recognition particle, endoplasmic reticulum targeting"/>
    <property type="evidence" value="ECO:0007669"/>
    <property type="project" value="UniProtKB-KW"/>
</dbReference>
<keyword evidence="11" id="KW-1185">Reference proteome</keyword>
<dbReference type="GO" id="GO:0006614">
    <property type="term" value="P:SRP-dependent cotranslational protein targeting to membrane"/>
    <property type="evidence" value="ECO:0007669"/>
    <property type="project" value="InterPro"/>
</dbReference>
<evidence type="ECO:0000256" key="5">
    <source>
        <dbReference type="ARBA" id="ARBA00022884"/>
    </source>
</evidence>
<evidence type="ECO:0000256" key="1">
    <source>
        <dbReference type="ARBA" id="ARBA00004496"/>
    </source>
</evidence>
<organism evidence="10 11">
    <name type="scientific">Pararge aegeria aegeria</name>
    <dbReference type="NCBI Taxonomy" id="348720"/>
    <lineage>
        <taxon>Eukaryota</taxon>
        <taxon>Metazoa</taxon>
        <taxon>Ecdysozoa</taxon>
        <taxon>Arthropoda</taxon>
        <taxon>Hexapoda</taxon>
        <taxon>Insecta</taxon>
        <taxon>Pterygota</taxon>
        <taxon>Neoptera</taxon>
        <taxon>Endopterygota</taxon>
        <taxon>Lepidoptera</taxon>
        <taxon>Glossata</taxon>
        <taxon>Ditrysia</taxon>
        <taxon>Papilionoidea</taxon>
        <taxon>Nymphalidae</taxon>
        <taxon>Satyrinae</taxon>
        <taxon>Satyrini</taxon>
        <taxon>Parargina</taxon>
        <taxon>Pararge</taxon>
    </lineage>
</organism>
<dbReference type="EMBL" id="CAKXAJ010025389">
    <property type="protein sequence ID" value="CAH2238749.1"/>
    <property type="molecule type" value="Genomic_DNA"/>
</dbReference>
<dbReference type="AlphaFoldDB" id="A0A8S4RPJ5"/>
<protein>
    <recommendedName>
        <fullName evidence="3">Signal recognition particle 9 kDa protein</fullName>
    </recommendedName>
</protein>
<dbReference type="OrthoDB" id="360923at2759"/>
<keyword evidence="5" id="KW-0694">RNA-binding</keyword>
<dbReference type="PANTHER" id="PTHR12834:SF12">
    <property type="entry name" value="SIGNAL RECOGNITION PARTICLE 9 KDA PROTEIN"/>
    <property type="match status" value="1"/>
</dbReference>
<dbReference type="GO" id="GO:0005829">
    <property type="term" value="C:cytosol"/>
    <property type="evidence" value="ECO:0007669"/>
    <property type="project" value="UniProtKB-ARBA"/>
</dbReference>
<comment type="subcellular location">
    <subcellularLocation>
        <location evidence="1">Cytoplasm</location>
    </subcellularLocation>
</comment>
<dbReference type="PANTHER" id="PTHR12834">
    <property type="entry name" value="SIGNAL RECOGNITION PARTICLE 9 KDA PROTEIN"/>
    <property type="match status" value="1"/>
</dbReference>
<keyword evidence="6" id="KW-0733">Signal recognition particle</keyword>
<comment type="caution">
    <text evidence="10">The sequence shown here is derived from an EMBL/GenBank/DDBJ whole genome shotgun (WGS) entry which is preliminary data.</text>
</comment>
<evidence type="ECO:0000256" key="4">
    <source>
        <dbReference type="ARBA" id="ARBA00022490"/>
    </source>
</evidence>
<evidence type="ECO:0000313" key="10">
    <source>
        <dbReference type="EMBL" id="CAH2238749.1"/>
    </source>
</evidence>
<gene>
    <name evidence="10" type="primary">jg11633</name>
    <name evidence="10" type="ORF">PAEG_LOCUS15795</name>
</gene>
<reference evidence="10" key="1">
    <citation type="submission" date="2022-03" db="EMBL/GenBank/DDBJ databases">
        <authorList>
            <person name="Lindestad O."/>
        </authorList>
    </citation>
    <scope>NUCLEOTIDE SEQUENCE</scope>
</reference>
<evidence type="ECO:0000259" key="9">
    <source>
        <dbReference type="Pfam" id="PF05486"/>
    </source>
</evidence>
<comment type="similarity">
    <text evidence="2">Belongs to the SRP9 family.</text>
</comment>
<dbReference type="InterPro" id="IPR009018">
    <property type="entry name" value="Signal_recog_particle_SRP9/14"/>
</dbReference>
<dbReference type="Pfam" id="PF05486">
    <property type="entry name" value="SRP9-21"/>
    <property type="match status" value="1"/>
</dbReference>
<name>A0A8S4RPJ5_9NEOP</name>
<evidence type="ECO:0000256" key="7">
    <source>
        <dbReference type="ARBA" id="ARBA00023274"/>
    </source>
</evidence>
<evidence type="ECO:0000256" key="6">
    <source>
        <dbReference type="ARBA" id="ARBA00023135"/>
    </source>
</evidence>
<dbReference type="InterPro" id="IPR039432">
    <property type="entry name" value="SRP9_dom"/>
</dbReference>
<feature type="domain" description="SRP9" evidence="9">
    <location>
        <begin position="74"/>
        <end position="142"/>
    </location>
</feature>
<evidence type="ECO:0000256" key="8">
    <source>
        <dbReference type="ARBA" id="ARBA00045462"/>
    </source>
</evidence>
<dbReference type="FunFam" id="3.30.720.10:FF:000001">
    <property type="entry name" value="Signal recognition particle 9 kDa protein"/>
    <property type="match status" value="1"/>
</dbReference>